<feature type="transmembrane region" description="Helical" evidence="7">
    <location>
        <begin position="25"/>
        <end position="44"/>
    </location>
</feature>
<dbReference type="GO" id="GO:0000139">
    <property type="term" value="C:Golgi membrane"/>
    <property type="evidence" value="ECO:0007669"/>
    <property type="project" value="UniProtKB-SubCell"/>
</dbReference>
<feature type="domain" description="Exostosin GT47" evidence="8">
    <location>
        <begin position="245"/>
        <end position="581"/>
    </location>
</feature>
<evidence type="ECO:0000256" key="2">
    <source>
        <dbReference type="ARBA" id="ARBA00010271"/>
    </source>
</evidence>
<name>A0A9Q0KHP2_9MAGN</name>
<keyword evidence="7" id="KW-0472">Membrane</keyword>
<evidence type="ECO:0000256" key="1">
    <source>
        <dbReference type="ARBA" id="ARBA00004323"/>
    </source>
</evidence>
<feature type="region of interest" description="Disordered" evidence="6">
    <location>
        <begin position="67"/>
        <end position="102"/>
    </location>
</feature>
<comment type="similarity">
    <text evidence="2">Belongs to the glycosyltransferase 47 family.</text>
</comment>
<comment type="caution">
    <text evidence="9">The sequence shown here is derived from an EMBL/GenBank/DDBJ whole genome shotgun (WGS) entry which is preliminary data.</text>
</comment>
<keyword evidence="3" id="KW-0328">Glycosyltransferase</keyword>
<gene>
    <name evidence="9" type="ORF">NE237_003760</name>
</gene>
<organism evidence="9 10">
    <name type="scientific">Protea cynaroides</name>
    <dbReference type="NCBI Taxonomy" id="273540"/>
    <lineage>
        <taxon>Eukaryota</taxon>
        <taxon>Viridiplantae</taxon>
        <taxon>Streptophyta</taxon>
        <taxon>Embryophyta</taxon>
        <taxon>Tracheophyta</taxon>
        <taxon>Spermatophyta</taxon>
        <taxon>Magnoliopsida</taxon>
        <taxon>Proteales</taxon>
        <taxon>Proteaceae</taxon>
        <taxon>Protea</taxon>
    </lineage>
</organism>
<evidence type="ECO:0000256" key="6">
    <source>
        <dbReference type="SAM" id="MobiDB-lite"/>
    </source>
</evidence>
<dbReference type="EMBL" id="JAMYWD010000005">
    <property type="protein sequence ID" value="KAJ4970661.1"/>
    <property type="molecule type" value="Genomic_DNA"/>
</dbReference>
<evidence type="ECO:0000256" key="7">
    <source>
        <dbReference type="SAM" id="Phobius"/>
    </source>
</evidence>
<reference evidence="9" key="1">
    <citation type="journal article" date="2023" name="Plant J.">
        <title>The genome of the king protea, Protea cynaroides.</title>
        <authorList>
            <person name="Chang J."/>
            <person name="Duong T.A."/>
            <person name="Schoeman C."/>
            <person name="Ma X."/>
            <person name="Roodt D."/>
            <person name="Barker N."/>
            <person name="Li Z."/>
            <person name="Van de Peer Y."/>
            <person name="Mizrachi E."/>
        </authorList>
    </citation>
    <scope>NUCLEOTIDE SEQUENCE</scope>
    <source>
        <tissue evidence="9">Young leaves</tissue>
    </source>
</reference>
<dbReference type="InterPro" id="IPR040911">
    <property type="entry name" value="Exostosin_GT47"/>
</dbReference>
<dbReference type="InterPro" id="IPR004263">
    <property type="entry name" value="Exostosin"/>
</dbReference>
<evidence type="ECO:0000259" key="8">
    <source>
        <dbReference type="Pfam" id="PF03016"/>
    </source>
</evidence>
<evidence type="ECO:0000313" key="9">
    <source>
        <dbReference type="EMBL" id="KAJ4970661.1"/>
    </source>
</evidence>
<evidence type="ECO:0000256" key="3">
    <source>
        <dbReference type="ARBA" id="ARBA00022676"/>
    </source>
</evidence>
<evidence type="ECO:0000256" key="4">
    <source>
        <dbReference type="ARBA" id="ARBA00022968"/>
    </source>
</evidence>
<keyword evidence="5" id="KW-0333">Golgi apparatus</keyword>
<dbReference type="GO" id="GO:0016757">
    <property type="term" value="F:glycosyltransferase activity"/>
    <property type="evidence" value="ECO:0007669"/>
    <property type="project" value="UniProtKB-KW"/>
</dbReference>
<proteinExistence type="inferred from homology"/>
<keyword evidence="4" id="KW-0735">Signal-anchor</keyword>
<keyword evidence="7" id="KW-1133">Transmembrane helix</keyword>
<dbReference type="OrthoDB" id="1924787at2759"/>
<protein>
    <recommendedName>
        <fullName evidence="8">Exostosin GT47 domain-containing protein</fullName>
    </recommendedName>
</protein>
<evidence type="ECO:0000256" key="5">
    <source>
        <dbReference type="ARBA" id="ARBA00023034"/>
    </source>
</evidence>
<dbReference type="Pfam" id="PF03016">
    <property type="entry name" value="Exostosin_GT47"/>
    <property type="match status" value="1"/>
</dbReference>
<keyword evidence="10" id="KW-1185">Reference proteome</keyword>
<accession>A0A9Q0KHP2</accession>
<keyword evidence="7" id="KW-0812">Transmembrane</keyword>
<evidence type="ECO:0000313" key="10">
    <source>
        <dbReference type="Proteomes" id="UP001141806"/>
    </source>
</evidence>
<feature type="region of interest" description="Disordered" evidence="6">
    <location>
        <begin position="115"/>
        <end position="152"/>
    </location>
</feature>
<dbReference type="PANTHER" id="PTHR11062:SF282">
    <property type="entry name" value="XYLOGLUCAN GALACTOSYLTRANSFERASE GT11-RELATED"/>
    <property type="match status" value="1"/>
</dbReference>
<keyword evidence="3" id="KW-0808">Transferase</keyword>
<dbReference type="AlphaFoldDB" id="A0A9Q0KHP2"/>
<feature type="compositionally biased region" description="Polar residues" evidence="6">
    <location>
        <begin position="82"/>
        <end position="98"/>
    </location>
</feature>
<sequence>MSHRQLIRAKHQMDKSNVIRKCRNHLWCVIFSSILFWFFLFYIYSSDLTSRKNVVRPLQNDYSIGVLSQEPNSLRETENDSETNTPPKSTENRVQPNTEEGDLINVQQLQKKDPEIKSSNIRTIADEGQTLSEDAEPEIRPLLTKTEDQSLTTEEKVELIHEPAITEQVGNPQSTVEARQLKRDEIQSAVSRLKPTSNDEEEEIPVEAREEKNVVEPVNRTWSNPISAKEKIEPVNQQSKPKSDMCSGRYVYVHRLPRQFNDDILKECRKISMWTDMCRFTTNMGLGPPIGNSRGVFTNRGWYATNQFALDVIFSNRMKQYKCLTDDSSMASAIFVPFYAGFDISRYLWDFNISMRDSASLALVKWLTRRPEWKVLGGRDHFLVAGRISWDLNRLTDEESDWGNKFLQLDEAKNMTTLVIESSPWTGNDFAIPYPTYFHPSRDIEVFQWQNRMKRLKRRYLFSFAGAPRPGLSKSIRGQIIDQCLASRRKCKMLECYNKSNKCNNPSNVMKLFQSSIFCLQPSGDSYTRRSAFDSILAGCIPVFFHPGSAYVQYIWHLPKNYTTYSVLISEIEVREGKVDIEKRLLRIPKVQVIAMRQQVIRLIPKVIYADPRSRLETLEDAFDLAVQGVIKKVDRARKAIRDGVDPDAGYAEANSWKYNLFGTEAPHEWDPFFSKPKRTIS</sequence>
<comment type="subcellular location">
    <subcellularLocation>
        <location evidence="1">Golgi apparatus membrane</location>
        <topology evidence="1">Single-pass type II membrane protein</topology>
    </subcellularLocation>
</comment>
<dbReference type="PANTHER" id="PTHR11062">
    <property type="entry name" value="EXOSTOSIN HEPARAN SULFATE GLYCOSYLTRANSFERASE -RELATED"/>
    <property type="match status" value="1"/>
</dbReference>
<dbReference type="Proteomes" id="UP001141806">
    <property type="component" value="Unassembled WGS sequence"/>
</dbReference>